<dbReference type="Proteomes" id="UP001595616">
    <property type="component" value="Unassembled WGS sequence"/>
</dbReference>
<dbReference type="PROSITE" id="PS51352">
    <property type="entry name" value="THIOREDOXIN_2"/>
    <property type="match status" value="1"/>
</dbReference>
<gene>
    <name evidence="3" type="ORF">ACFOOI_15605</name>
</gene>
<dbReference type="PANTHER" id="PTHR43640">
    <property type="entry name" value="OS07G0260300 PROTEIN"/>
    <property type="match status" value="1"/>
</dbReference>
<dbReference type="RefSeq" id="WP_379838949.1">
    <property type="nucleotide sequence ID" value="NZ_JBHRYQ010000001.1"/>
</dbReference>
<protein>
    <submittedName>
        <fullName evidence="3">Thioredoxin family protein</fullName>
    </submittedName>
</protein>
<sequence length="205" mass="23043">MNLFKITLLFFPLSIGLSFTQTFAQNSTYSIGDEVESFLLKDINDKSFVLNSSSAQKGVIVIFISNYCPFAKSYEDRIVSIGRTYEPKGFKVVLINPNNPADYEEESNEKIRATIFEKGLSFTYLLDPKQTITKRFGAVRTPQVFVLEKSNNKLKLAYSGLIDDSPTDPAGVSRNYLEDALKNILNNNMVPTPTTKVIGCAIRWK</sequence>
<evidence type="ECO:0000313" key="3">
    <source>
        <dbReference type="EMBL" id="MFC3812086.1"/>
    </source>
</evidence>
<evidence type="ECO:0000313" key="4">
    <source>
        <dbReference type="Proteomes" id="UP001595616"/>
    </source>
</evidence>
<dbReference type="Gene3D" id="3.40.30.10">
    <property type="entry name" value="Glutaredoxin"/>
    <property type="match status" value="1"/>
</dbReference>
<dbReference type="CDD" id="cd02969">
    <property type="entry name" value="PRX_like1"/>
    <property type="match status" value="1"/>
</dbReference>
<feature type="domain" description="Thioredoxin" evidence="2">
    <location>
        <begin position="29"/>
        <end position="155"/>
    </location>
</feature>
<name>A0ABV7YYU3_9BACT</name>
<feature type="signal peptide" evidence="1">
    <location>
        <begin position="1"/>
        <end position="24"/>
    </location>
</feature>
<dbReference type="InterPro" id="IPR047262">
    <property type="entry name" value="PRX-like1"/>
</dbReference>
<proteinExistence type="predicted"/>
<accession>A0ABV7YYU3</accession>
<feature type="chain" id="PRO_5047027998" evidence="1">
    <location>
        <begin position="25"/>
        <end position="205"/>
    </location>
</feature>
<dbReference type="InterPro" id="IPR036249">
    <property type="entry name" value="Thioredoxin-like_sf"/>
</dbReference>
<organism evidence="3 4">
    <name type="scientific">Lacihabitans lacunae</name>
    <dbReference type="NCBI Taxonomy" id="1028214"/>
    <lineage>
        <taxon>Bacteria</taxon>
        <taxon>Pseudomonadati</taxon>
        <taxon>Bacteroidota</taxon>
        <taxon>Cytophagia</taxon>
        <taxon>Cytophagales</taxon>
        <taxon>Leadbetterellaceae</taxon>
        <taxon>Lacihabitans</taxon>
    </lineage>
</organism>
<dbReference type="EMBL" id="JBHRYQ010000001">
    <property type="protein sequence ID" value="MFC3812086.1"/>
    <property type="molecule type" value="Genomic_DNA"/>
</dbReference>
<dbReference type="SUPFAM" id="SSF52833">
    <property type="entry name" value="Thioredoxin-like"/>
    <property type="match status" value="1"/>
</dbReference>
<keyword evidence="4" id="KW-1185">Reference proteome</keyword>
<evidence type="ECO:0000259" key="2">
    <source>
        <dbReference type="PROSITE" id="PS51352"/>
    </source>
</evidence>
<evidence type="ECO:0000256" key="1">
    <source>
        <dbReference type="SAM" id="SignalP"/>
    </source>
</evidence>
<dbReference type="InterPro" id="IPR000866">
    <property type="entry name" value="AhpC/TSA"/>
</dbReference>
<reference evidence="4" key="1">
    <citation type="journal article" date="2019" name="Int. J. Syst. Evol. Microbiol.">
        <title>The Global Catalogue of Microorganisms (GCM) 10K type strain sequencing project: providing services to taxonomists for standard genome sequencing and annotation.</title>
        <authorList>
            <consortium name="The Broad Institute Genomics Platform"/>
            <consortium name="The Broad Institute Genome Sequencing Center for Infectious Disease"/>
            <person name="Wu L."/>
            <person name="Ma J."/>
        </authorList>
    </citation>
    <scope>NUCLEOTIDE SEQUENCE [LARGE SCALE GENOMIC DNA]</scope>
    <source>
        <strain evidence="4">CECT 7956</strain>
    </source>
</reference>
<keyword evidence="1" id="KW-0732">Signal</keyword>
<dbReference type="Pfam" id="PF00578">
    <property type="entry name" value="AhpC-TSA"/>
    <property type="match status" value="1"/>
</dbReference>
<comment type="caution">
    <text evidence="3">The sequence shown here is derived from an EMBL/GenBank/DDBJ whole genome shotgun (WGS) entry which is preliminary data.</text>
</comment>
<dbReference type="PANTHER" id="PTHR43640:SF1">
    <property type="entry name" value="THIOREDOXIN-DEPENDENT PEROXIREDOXIN"/>
    <property type="match status" value="1"/>
</dbReference>
<dbReference type="InterPro" id="IPR013766">
    <property type="entry name" value="Thioredoxin_domain"/>
</dbReference>